<organism evidence="1 2">
    <name type="scientific">Cinnamomum micranthum f. kanehirae</name>
    <dbReference type="NCBI Taxonomy" id="337451"/>
    <lineage>
        <taxon>Eukaryota</taxon>
        <taxon>Viridiplantae</taxon>
        <taxon>Streptophyta</taxon>
        <taxon>Embryophyta</taxon>
        <taxon>Tracheophyta</taxon>
        <taxon>Spermatophyta</taxon>
        <taxon>Magnoliopsida</taxon>
        <taxon>Magnoliidae</taxon>
        <taxon>Laurales</taxon>
        <taxon>Lauraceae</taxon>
        <taxon>Cinnamomum</taxon>
    </lineage>
</organism>
<keyword evidence="1" id="KW-0560">Oxidoreductase</keyword>
<dbReference type="OrthoDB" id="1658724at2759"/>
<keyword evidence="2" id="KW-1185">Reference proteome</keyword>
<gene>
    <name evidence="1" type="ORF">CKAN_00421300</name>
</gene>
<dbReference type="EMBL" id="QPKB01000002">
    <property type="protein sequence ID" value="RWR75812.1"/>
    <property type="molecule type" value="Genomic_DNA"/>
</dbReference>
<evidence type="ECO:0000313" key="1">
    <source>
        <dbReference type="EMBL" id="RWR75812.1"/>
    </source>
</evidence>
<evidence type="ECO:0000313" key="2">
    <source>
        <dbReference type="Proteomes" id="UP000283530"/>
    </source>
</evidence>
<proteinExistence type="predicted"/>
<dbReference type="InterPro" id="IPR050307">
    <property type="entry name" value="Sterol_Desaturase_Related"/>
</dbReference>
<sequence length="208" mass="23498">MLSLCSYDFPLSPAKYIPLYGGAEYHDYHHYVGGQSQSNFTSVFTYCDYIYGTDKMLHWSAKWMVIFCLQIWVRPYFVVVDFSVDSHEASLFPYKWQVDNFRASIIWREFEVVVIEAGRAEAGAVTEATVVADLFESMKLAELRLVLSPRPAGAAIEASQAEAGAVTEATVVADLFKSMKLAELRLVLSPSLRQQLVPLTELRDGWFC</sequence>
<protein>
    <submittedName>
        <fullName evidence="1">Methylsterol monooxygenase 1-1-like protein</fullName>
    </submittedName>
</protein>
<dbReference type="GO" id="GO:0004497">
    <property type="term" value="F:monooxygenase activity"/>
    <property type="evidence" value="ECO:0007669"/>
    <property type="project" value="UniProtKB-KW"/>
</dbReference>
<dbReference type="STRING" id="337451.A0A443NBA1"/>
<dbReference type="AlphaFoldDB" id="A0A443NBA1"/>
<keyword evidence="1" id="KW-0503">Monooxygenase</keyword>
<comment type="caution">
    <text evidence="1">The sequence shown here is derived from an EMBL/GenBank/DDBJ whole genome shotgun (WGS) entry which is preliminary data.</text>
</comment>
<reference evidence="1 2" key="1">
    <citation type="journal article" date="2019" name="Nat. Plants">
        <title>Stout camphor tree genome fills gaps in understanding of flowering plant genome evolution.</title>
        <authorList>
            <person name="Chaw S.M."/>
            <person name="Liu Y.C."/>
            <person name="Wu Y.W."/>
            <person name="Wang H.Y."/>
            <person name="Lin C.I."/>
            <person name="Wu C.S."/>
            <person name="Ke H.M."/>
            <person name="Chang L.Y."/>
            <person name="Hsu C.Y."/>
            <person name="Yang H.T."/>
            <person name="Sudianto E."/>
            <person name="Hsu M.H."/>
            <person name="Wu K.P."/>
            <person name="Wang L.N."/>
            <person name="Leebens-Mack J.H."/>
            <person name="Tsai I.J."/>
        </authorList>
    </citation>
    <scope>NUCLEOTIDE SEQUENCE [LARGE SCALE GENOMIC DNA]</scope>
    <source>
        <strain evidence="2">cv. Chaw 1501</strain>
        <tissue evidence="1">Young leaves</tissue>
    </source>
</reference>
<dbReference type="Proteomes" id="UP000283530">
    <property type="component" value="Unassembled WGS sequence"/>
</dbReference>
<accession>A0A443NBA1</accession>
<dbReference type="PANTHER" id="PTHR11863">
    <property type="entry name" value="STEROL DESATURASE"/>
    <property type="match status" value="1"/>
</dbReference>
<name>A0A443NBA1_9MAGN</name>